<evidence type="ECO:0000313" key="4">
    <source>
        <dbReference type="Proteomes" id="UP000004725"/>
    </source>
</evidence>
<accession>A0A1C7DGF2</accession>
<evidence type="ECO:0000313" key="2">
    <source>
        <dbReference type="EMBL" id="ANU10482.1"/>
    </source>
</evidence>
<dbReference type="RefSeq" id="WP_006828824.1">
    <property type="nucleotide sequence ID" value="NZ_AJYB01000012.1"/>
</dbReference>
<dbReference type="Pfam" id="PF21278">
    <property type="entry name" value="YlmH_1st"/>
    <property type="match status" value="1"/>
</dbReference>
<dbReference type="InterPro" id="IPR040591">
    <property type="entry name" value="RqcP2_RBD"/>
</dbReference>
<dbReference type="Gene3D" id="3.30.70.330">
    <property type="match status" value="1"/>
</dbReference>
<dbReference type="Gene3D" id="3.10.290.10">
    <property type="entry name" value="RNA-binding S4 domain"/>
    <property type="match status" value="1"/>
</dbReference>
<dbReference type="EMBL" id="AJYB01000012">
    <property type="protein sequence ID" value="EIM07781.1"/>
    <property type="molecule type" value="Genomic_DNA"/>
</dbReference>
<feature type="domain" description="RNA-binding S4" evidence="1">
    <location>
        <begin position="182"/>
        <end position="245"/>
    </location>
</feature>
<dbReference type="PANTHER" id="PTHR13633:SF3">
    <property type="entry name" value="MITOCHONDRIAL TRANSCRIPTION RESCUE FACTOR 1"/>
    <property type="match status" value="1"/>
</dbReference>
<dbReference type="OrthoDB" id="9812787at2"/>
<evidence type="ECO:0000313" key="3">
    <source>
        <dbReference type="EMBL" id="EIM07781.1"/>
    </source>
</evidence>
<dbReference type="InterPro" id="IPR048443">
    <property type="entry name" value="RqcP2_N"/>
</dbReference>
<dbReference type="Pfam" id="PF17774">
    <property type="entry name" value="YlmH_RBD"/>
    <property type="match status" value="1"/>
</dbReference>
<dbReference type="Pfam" id="PF01479">
    <property type="entry name" value="S4"/>
    <property type="match status" value="1"/>
</dbReference>
<dbReference type="AlphaFoldDB" id="A0A1C7DGF2"/>
<gene>
    <name evidence="3" type="ORF">A1A1_04062</name>
    <name evidence="2" type="ORF">BBH88_09260</name>
</gene>
<dbReference type="GO" id="GO:0003723">
    <property type="term" value="F:RNA binding"/>
    <property type="evidence" value="ECO:0007669"/>
    <property type="project" value="InterPro"/>
</dbReference>
<reference evidence="5" key="2">
    <citation type="submission" date="2016-07" db="EMBL/GenBank/DDBJ databases">
        <authorList>
            <person name="See-Too W.S."/>
        </authorList>
    </citation>
    <scope>NUCLEOTIDE SEQUENCE [LARGE SCALE GENOMIC DNA]</scope>
    <source>
        <strain evidence="5">DSM 14505</strain>
    </source>
</reference>
<dbReference type="InterPro" id="IPR012677">
    <property type="entry name" value="Nucleotide-bd_a/b_plait_sf"/>
</dbReference>
<reference evidence="3 4" key="1">
    <citation type="journal article" date="2012" name="J. Bacteriol.">
        <title>Genome Sequence of the Antarctic Psychrophile Bacterium Planococcus antarcticus DSM 14505.</title>
        <authorList>
            <person name="Margolles A."/>
            <person name="Gueimonde M."/>
            <person name="Sanchez B."/>
        </authorList>
    </citation>
    <scope>NUCLEOTIDE SEQUENCE [LARGE SCALE GENOMIC DNA]</scope>
    <source>
        <strain evidence="3 4">DSM 14505</strain>
    </source>
</reference>
<keyword evidence="5" id="KW-1185">Reference proteome</keyword>
<dbReference type="CDD" id="cd00165">
    <property type="entry name" value="S4"/>
    <property type="match status" value="1"/>
</dbReference>
<dbReference type="Proteomes" id="UP000092661">
    <property type="component" value="Chromosome"/>
</dbReference>
<dbReference type="Gene3D" id="3.30.1370.160">
    <property type="match status" value="1"/>
</dbReference>
<name>A0A1C7DGF2_9BACL</name>
<sequence>MEEIFQHFRKEEQQFIEQVSGWLREVEDRYSPKLTDFLDPRQRFIVEAVMGSSDVEMMSSGVFKNAERQRVLLYPSYFEPQQEDFSITVFELKYPSKFVNLRHPDILGSLMSLGLDRSKFGDIRIDNERVQLAVMNEISPYLESNFISAAKVKIQLNEVTEIEQLIDTSEEWTEESYTVSSMRLDTVMSSVYNISRQKASALIHGGKVKVNWTLQEQPSFELHESDMISSRGYGRVRLIMIEGRTKKDKVRLQVGRLEAKN</sequence>
<dbReference type="InterPro" id="IPR036986">
    <property type="entry name" value="S4_RNA-bd_sf"/>
</dbReference>
<dbReference type="InterPro" id="IPR002942">
    <property type="entry name" value="S4_RNA-bd"/>
</dbReference>
<proteinExistence type="predicted"/>
<dbReference type="PANTHER" id="PTHR13633">
    <property type="entry name" value="MITOCHONDRIAL TRANSCRIPTION RESCUE FACTOR 1"/>
    <property type="match status" value="1"/>
</dbReference>
<dbReference type="eggNOG" id="COG2302">
    <property type="taxonomic scope" value="Bacteria"/>
</dbReference>
<dbReference type="SMART" id="SM00363">
    <property type="entry name" value="S4"/>
    <property type="match status" value="1"/>
</dbReference>
<dbReference type="SUPFAM" id="SSF55174">
    <property type="entry name" value="Alpha-L RNA-binding motif"/>
    <property type="match status" value="1"/>
</dbReference>
<organism evidence="3 4">
    <name type="scientific">Planococcus antarcticus DSM 14505</name>
    <dbReference type="NCBI Taxonomy" id="1185653"/>
    <lineage>
        <taxon>Bacteria</taxon>
        <taxon>Bacillati</taxon>
        <taxon>Bacillota</taxon>
        <taxon>Bacilli</taxon>
        <taxon>Bacillales</taxon>
        <taxon>Caryophanaceae</taxon>
        <taxon>Planococcus</taxon>
    </lineage>
</organism>
<dbReference type="Proteomes" id="UP000004725">
    <property type="component" value="Unassembled WGS sequence"/>
</dbReference>
<reference evidence="2" key="3">
    <citation type="submission" date="2016-10" db="EMBL/GenBank/DDBJ databases">
        <authorList>
            <person name="See-Too W.S."/>
        </authorList>
    </citation>
    <scope>NUCLEOTIDE SEQUENCE</scope>
    <source>
        <strain evidence="2">DSM 14505</strain>
    </source>
</reference>
<dbReference type="EMBL" id="CP016534">
    <property type="protein sequence ID" value="ANU10482.1"/>
    <property type="molecule type" value="Genomic_DNA"/>
</dbReference>
<protein>
    <submittedName>
        <fullName evidence="2">RNA-binding protein</fullName>
    </submittedName>
</protein>
<evidence type="ECO:0000259" key="1">
    <source>
        <dbReference type="SMART" id="SM00363"/>
    </source>
</evidence>
<evidence type="ECO:0000313" key="5">
    <source>
        <dbReference type="Proteomes" id="UP000092661"/>
    </source>
</evidence>
<dbReference type="KEGG" id="pana:BBH88_09260"/>